<dbReference type="Proteomes" id="UP000267027">
    <property type="component" value="Unassembled WGS sequence"/>
</dbReference>
<dbReference type="SMART" id="SM00173">
    <property type="entry name" value="RAS"/>
    <property type="match status" value="1"/>
</dbReference>
<reference evidence="6 7" key="2">
    <citation type="submission" date="2018-11" db="EMBL/GenBank/DDBJ databases">
        <authorList>
            <consortium name="Pathogen Informatics"/>
        </authorList>
    </citation>
    <scope>NUCLEOTIDE SEQUENCE [LARGE SCALE GENOMIC DNA]</scope>
    <source>
        <strain evidence="6 7">Costa Rica</strain>
    </source>
</reference>
<name>A0A158PFG4_ANGCS</name>
<dbReference type="PRINTS" id="PR00449">
    <property type="entry name" value="RASTRNSFRMNG"/>
</dbReference>
<dbReference type="GO" id="GO:0003924">
    <property type="term" value="F:GTPase activity"/>
    <property type="evidence" value="ECO:0007669"/>
    <property type="project" value="InterPro"/>
</dbReference>
<dbReference type="EMBL" id="UYYA01001001">
    <property type="protein sequence ID" value="VDM54968.1"/>
    <property type="molecule type" value="Genomic_DNA"/>
</dbReference>
<dbReference type="WBParaSite" id="ACOC_0000338201-mRNA-1">
    <property type="protein sequence ID" value="ACOC_0000338201-mRNA-1"/>
    <property type="gene ID" value="ACOC_0000338201"/>
</dbReference>
<sequence>MSRAAFSNKKRCSLEHARILFPLLQVLFTALERHRIIINELVYYPFYEVLKKNLVTTKSRPEGLTVNAERQECVEHEHPISRIKATAIAIILVMLLGDSCTGKTCLLVRYKDGAFLSNNFISTVGIDYRNKVIDIDSKKIKLQIWDTAGQERFRSVTTAYYREADALLLVFDVSNRTSFENVRSWLSQVREHGKESVQVTLVGNKCDLGSARTVKPDEARQLASALSNSKPNFSLPSTLLHDSGFKNNEDHDVGQHPFINALFKYRQEKIVPKLSMWLWKRKRGTVAMDHILEKKHYTDPIKISLLPVFDLCTVLLVCQIKVHLNTI</sequence>
<dbReference type="InterPro" id="IPR001806">
    <property type="entry name" value="Small_GTPase"/>
</dbReference>
<dbReference type="NCBIfam" id="TIGR00231">
    <property type="entry name" value="small_GTP"/>
    <property type="match status" value="1"/>
</dbReference>
<evidence type="ECO:0000256" key="2">
    <source>
        <dbReference type="ARBA" id="ARBA00022741"/>
    </source>
</evidence>
<evidence type="ECO:0000313" key="6">
    <source>
        <dbReference type="EMBL" id="VDM54968.1"/>
    </source>
</evidence>
<dbReference type="PROSITE" id="PS51419">
    <property type="entry name" value="RAB"/>
    <property type="match status" value="1"/>
</dbReference>
<evidence type="ECO:0000256" key="4">
    <source>
        <dbReference type="ARBA" id="ARBA00023288"/>
    </source>
</evidence>
<evidence type="ECO:0000256" key="1">
    <source>
        <dbReference type="ARBA" id="ARBA00006270"/>
    </source>
</evidence>
<dbReference type="FunFam" id="3.40.50.300:FF:001129">
    <property type="entry name" value="ras-related protein Rab-44 isoform X2"/>
    <property type="match status" value="1"/>
</dbReference>
<dbReference type="Pfam" id="PF00071">
    <property type="entry name" value="Ras"/>
    <property type="match status" value="1"/>
</dbReference>
<dbReference type="InterPro" id="IPR005225">
    <property type="entry name" value="Small_GTP-bd"/>
</dbReference>
<keyword evidence="4" id="KW-0449">Lipoprotein</keyword>
<organism evidence="8">
    <name type="scientific">Angiostrongylus costaricensis</name>
    <name type="common">Nematode worm</name>
    <dbReference type="NCBI Taxonomy" id="334426"/>
    <lineage>
        <taxon>Eukaryota</taxon>
        <taxon>Metazoa</taxon>
        <taxon>Ecdysozoa</taxon>
        <taxon>Nematoda</taxon>
        <taxon>Chromadorea</taxon>
        <taxon>Rhabditida</taxon>
        <taxon>Rhabditina</taxon>
        <taxon>Rhabditomorpha</taxon>
        <taxon>Strongyloidea</taxon>
        <taxon>Metastrongylidae</taxon>
        <taxon>Angiostrongylus</taxon>
    </lineage>
</organism>
<evidence type="ECO:0000313" key="8">
    <source>
        <dbReference type="WBParaSite" id="ACOC_0000338201-mRNA-1"/>
    </source>
</evidence>
<proteinExistence type="inferred from homology"/>
<keyword evidence="7" id="KW-1185">Reference proteome</keyword>
<keyword evidence="2" id="KW-0547">Nucleotide-binding</keyword>
<keyword evidence="5" id="KW-0636">Prenylation</keyword>
<evidence type="ECO:0000256" key="5">
    <source>
        <dbReference type="ARBA" id="ARBA00023289"/>
    </source>
</evidence>
<dbReference type="SMART" id="SM00177">
    <property type="entry name" value="ARF"/>
    <property type="match status" value="1"/>
</dbReference>
<dbReference type="OrthoDB" id="9989112at2759"/>
<evidence type="ECO:0000313" key="7">
    <source>
        <dbReference type="Proteomes" id="UP000267027"/>
    </source>
</evidence>
<dbReference type="SUPFAM" id="SSF52540">
    <property type="entry name" value="P-loop containing nucleoside triphosphate hydrolases"/>
    <property type="match status" value="1"/>
</dbReference>
<dbReference type="SMART" id="SM00176">
    <property type="entry name" value="RAN"/>
    <property type="match status" value="1"/>
</dbReference>
<reference evidence="8" key="1">
    <citation type="submission" date="2016-04" db="UniProtKB">
        <authorList>
            <consortium name="WormBaseParasite"/>
        </authorList>
    </citation>
    <scope>IDENTIFICATION</scope>
</reference>
<dbReference type="InterPro" id="IPR050305">
    <property type="entry name" value="Small_GTPase_Rab"/>
</dbReference>
<evidence type="ECO:0000256" key="3">
    <source>
        <dbReference type="ARBA" id="ARBA00023134"/>
    </source>
</evidence>
<dbReference type="PROSITE" id="PS51421">
    <property type="entry name" value="RAS"/>
    <property type="match status" value="1"/>
</dbReference>
<dbReference type="CDD" id="cd00154">
    <property type="entry name" value="Rab"/>
    <property type="match status" value="1"/>
</dbReference>
<dbReference type="SMART" id="SM00175">
    <property type="entry name" value="RAB"/>
    <property type="match status" value="1"/>
</dbReference>
<dbReference type="STRING" id="334426.A0A158PFG4"/>
<protein>
    <submittedName>
        <fullName evidence="8">Ras-related protein Rab-26</fullName>
    </submittedName>
</protein>
<keyword evidence="3" id="KW-0342">GTP-binding</keyword>
<dbReference type="AlphaFoldDB" id="A0A158PFG4"/>
<dbReference type="PANTHER" id="PTHR47980">
    <property type="entry name" value="LD44762P"/>
    <property type="match status" value="1"/>
</dbReference>
<gene>
    <name evidence="6" type="ORF">ACOC_LOCUS3383</name>
</gene>
<dbReference type="InterPro" id="IPR027417">
    <property type="entry name" value="P-loop_NTPase"/>
</dbReference>
<dbReference type="Gene3D" id="3.40.50.300">
    <property type="entry name" value="P-loop containing nucleotide triphosphate hydrolases"/>
    <property type="match status" value="1"/>
</dbReference>
<comment type="similarity">
    <text evidence="1">Belongs to the small GTPase superfamily. Rab family.</text>
</comment>
<dbReference type="GO" id="GO:0005525">
    <property type="term" value="F:GTP binding"/>
    <property type="evidence" value="ECO:0007669"/>
    <property type="project" value="UniProtKB-KW"/>
</dbReference>
<dbReference type="PROSITE" id="PS51420">
    <property type="entry name" value="RHO"/>
    <property type="match status" value="1"/>
</dbReference>
<dbReference type="SMART" id="SM00174">
    <property type="entry name" value="RHO"/>
    <property type="match status" value="1"/>
</dbReference>
<accession>A0A158PFG4</accession>